<feature type="compositionally biased region" description="Basic and acidic residues" evidence="9">
    <location>
        <begin position="106"/>
        <end position="127"/>
    </location>
</feature>
<feature type="domain" description="SAM-dependent MTase TRM10-type" evidence="10">
    <location>
        <begin position="149"/>
        <end position="341"/>
    </location>
</feature>
<gene>
    <name evidence="11" type="ORF">G7K_4941-t1</name>
</gene>
<evidence type="ECO:0000256" key="6">
    <source>
        <dbReference type="ARBA" id="ARBA00031792"/>
    </source>
</evidence>
<feature type="compositionally biased region" description="Acidic residues" evidence="9">
    <location>
        <begin position="344"/>
        <end position="363"/>
    </location>
</feature>
<reference evidence="11 12" key="3">
    <citation type="journal article" date="2015" name="Genome Announc.">
        <title>Draft Genome Sequence of the Archiascomycetous Yeast Saitoella complicata.</title>
        <authorList>
            <person name="Yamauchi K."/>
            <person name="Kondo S."/>
            <person name="Hamamoto M."/>
            <person name="Takahashi Y."/>
            <person name="Ogura Y."/>
            <person name="Hayashi T."/>
            <person name="Nishida H."/>
        </authorList>
    </citation>
    <scope>NUCLEOTIDE SEQUENCE [LARGE SCALE GENOMIC DNA]</scope>
    <source>
        <strain evidence="11 12">NRRL Y-17804</strain>
    </source>
</reference>
<comment type="catalytic activity">
    <reaction evidence="8">
        <text>guanosine(9) in tRNA + S-adenosyl-L-methionine = N(1)-methylguanosine(9) in tRNA + S-adenosyl-L-homocysteine + H(+)</text>
        <dbReference type="Rhea" id="RHEA:43156"/>
        <dbReference type="Rhea" id="RHEA-COMP:10367"/>
        <dbReference type="Rhea" id="RHEA-COMP:10368"/>
        <dbReference type="ChEBI" id="CHEBI:15378"/>
        <dbReference type="ChEBI" id="CHEBI:57856"/>
        <dbReference type="ChEBI" id="CHEBI:59789"/>
        <dbReference type="ChEBI" id="CHEBI:73542"/>
        <dbReference type="ChEBI" id="CHEBI:74269"/>
        <dbReference type="EC" id="2.1.1.221"/>
    </reaction>
</comment>
<dbReference type="AlphaFoldDB" id="A0A0E9NN23"/>
<accession>A0A0E9NN23</accession>
<reference evidence="11 12" key="1">
    <citation type="journal article" date="2011" name="J. Gen. Appl. Microbiol.">
        <title>Draft genome sequencing of the enigmatic yeast Saitoella complicata.</title>
        <authorList>
            <person name="Nishida H."/>
            <person name="Hamamoto M."/>
            <person name="Sugiyama J."/>
        </authorList>
    </citation>
    <scope>NUCLEOTIDE SEQUENCE [LARGE SCALE GENOMIC DNA]</scope>
    <source>
        <strain evidence="11 12">NRRL Y-17804</strain>
    </source>
</reference>
<evidence type="ECO:0000313" key="12">
    <source>
        <dbReference type="Proteomes" id="UP000033140"/>
    </source>
</evidence>
<sequence length="393" mass="43716">MPIPVYVPAGTSTPEFRRYIAYTLYKRLFVKMAGQEPAIQEMFVDQTAVENDTAMTSDAQAGASVAGETVKAADGTVESSSEQQTTANDESTGAPAISKRAQKRAIKLERIKEQQKQKKQQKKEEKARKRTLIESGELAEEPPAKKAKTPRPFIQQEPSNVGIIIDCSFDDKMTDKEIVSLCSQLTRCYSDNRKAKHPVRLSMTSVDKRLGDRMHTVFRDQHKNWKDVKVTSEPYELPPQEQRADGNLVYLTADSETTITELDENKSYIIGGIVDRNRYKSLCFNKAKEQGIPTAKLPIGRLQASKVLTVNQVLEIMLKAIELKDWDRACKAVIPQRKQLVEGENAEDEAEEEYDGCEEEEQGNEVPAGNSEAGDDGQTEAGIVEAVPVATTS</sequence>
<dbReference type="STRING" id="698492.A0A0E9NN23"/>
<dbReference type="EMBL" id="BACD03000037">
    <property type="protein sequence ID" value="GAO50820.1"/>
    <property type="molecule type" value="Genomic_DNA"/>
</dbReference>
<evidence type="ECO:0000256" key="4">
    <source>
        <dbReference type="ARBA" id="ARBA00022679"/>
    </source>
</evidence>
<evidence type="ECO:0000259" key="10">
    <source>
        <dbReference type="PROSITE" id="PS51675"/>
    </source>
</evidence>
<name>A0A0E9NN23_SAICN</name>
<keyword evidence="12" id="KW-1185">Reference proteome</keyword>
<dbReference type="GO" id="GO:0005634">
    <property type="term" value="C:nucleus"/>
    <property type="evidence" value="ECO:0007669"/>
    <property type="project" value="TreeGrafter"/>
</dbReference>
<evidence type="ECO:0000256" key="1">
    <source>
        <dbReference type="ARBA" id="ARBA00012797"/>
    </source>
</evidence>
<evidence type="ECO:0000313" key="11">
    <source>
        <dbReference type="EMBL" id="GAO50820.1"/>
    </source>
</evidence>
<evidence type="ECO:0000256" key="9">
    <source>
        <dbReference type="SAM" id="MobiDB-lite"/>
    </source>
</evidence>
<dbReference type="InterPro" id="IPR038459">
    <property type="entry name" value="MT_TRM10-typ_sf"/>
</dbReference>
<dbReference type="EC" id="2.1.1.221" evidence="1"/>
<evidence type="ECO:0000256" key="8">
    <source>
        <dbReference type="ARBA" id="ARBA00048434"/>
    </source>
</evidence>
<reference evidence="11 12" key="2">
    <citation type="journal article" date="2014" name="J. Gen. Appl. Microbiol.">
        <title>The early diverging ascomycetous budding yeast Saitoella complicata has three histone deacetylases belonging to the Clr6, Hos2, and Rpd3 lineages.</title>
        <authorList>
            <person name="Nishida H."/>
            <person name="Matsumoto T."/>
            <person name="Kondo S."/>
            <person name="Hamamoto M."/>
            <person name="Yoshikawa H."/>
        </authorList>
    </citation>
    <scope>NUCLEOTIDE SEQUENCE [LARGE SCALE GENOMIC DNA]</scope>
    <source>
        <strain evidence="11 12">NRRL Y-17804</strain>
    </source>
</reference>
<evidence type="ECO:0000256" key="7">
    <source>
        <dbReference type="ARBA" id="ARBA00032166"/>
    </source>
</evidence>
<feature type="region of interest" description="Disordered" evidence="9">
    <location>
        <begin position="58"/>
        <end position="150"/>
    </location>
</feature>
<dbReference type="InterPro" id="IPR028564">
    <property type="entry name" value="MT_TRM10-typ"/>
</dbReference>
<feature type="region of interest" description="Disordered" evidence="9">
    <location>
        <begin position="341"/>
        <end position="393"/>
    </location>
</feature>
<dbReference type="GO" id="GO:0000049">
    <property type="term" value="F:tRNA binding"/>
    <property type="evidence" value="ECO:0007669"/>
    <property type="project" value="TreeGrafter"/>
</dbReference>
<evidence type="ECO:0000256" key="2">
    <source>
        <dbReference type="ARBA" id="ARBA00020451"/>
    </source>
</evidence>
<keyword evidence="4" id="KW-0808">Transferase</keyword>
<dbReference type="PROSITE" id="PS51675">
    <property type="entry name" value="SAM_MT_TRM10"/>
    <property type="match status" value="1"/>
</dbReference>
<protein>
    <recommendedName>
        <fullName evidence="2">tRNA (guanine(9)-N1)-methyltransferase</fullName>
        <ecNumber evidence="1">2.1.1.221</ecNumber>
    </recommendedName>
    <alternativeName>
        <fullName evidence="7">tRNA methyltransferase 10</fullName>
    </alternativeName>
    <alternativeName>
        <fullName evidence="6">tRNA(m1G9)-methyltransferase</fullName>
    </alternativeName>
</protein>
<dbReference type="CDD" id="cd18089">
    <property type="entry name" value="SPOUT_Trm10-like"/>
    <property type="match status" value="1"/>
</dbReference>
<dbReference type="Gene3D" id="3.40.1280.30">
    <property type="match status" value="1"/>
</dbReference>
<evidence type="ECO:0000256" key="5">
    <source>
        <dbReference type="ARBA" id="ARBA00022691"/>
    </source>
</evidence>
<dbReference type="GO" id="GO:0002939">
    <property type="term" value="P:tRNA N1-guanine methylation"/>
    <property type="evidence" value="ECO:0007669"/>
    <property type="project" value="TreeGrafter"/>
</dbReference>
<dbReference type="OMA" id="AWTETRD"/>
<keyword evidence="5" id="KW-0949">S-adenosyl-L-methionine</keyword>
<dbReference type="Proteomes" id="UP000033140">
    <property type="component" value="Unassembled WGS sequence"/>
</dbReference>
<comment type="caution">
    <text evidence="11">The sequence shown here is derived from an EMBL/GenBank/DDBJ whole genome shotgun (WGS) entry which is preliminary data.</text>
</comment>
<dbReference type="PANTHER" id="PTHR13563">
    <property type="entry name" value="TRNA (GUANINE-9-) METHYLTRANSFERASE"/>
    <property type="match status" value="1"/>
</dbReference>
<organism evidence="11 12">
    <name type="scientific">Saitoella complicata (strain BCRC 22490 / CBS 7301 / JCM 7358 / NBRC 10748 / NRRL Y-17804)</name>
    <dbReference type="NCBI Taxonomy" id="698492"/>
    <lineage>
        <taxon>Eukaryota</taxon>
        <taxon>Fungi</taxon>
        <taxon>Dikarya</taxon>
        <taxon>Ascomycota</taxon>
        <taxon>Taphrinomycotina</taxon>
        <taxon>Taphrinomycotina incertae sedis</taxon>
        <taxon>Saitoella</taxon>
    </lineage>
</organism>
<proteinExistence type="predicted"/>
<dbReference type="PANTHER" id="PTHR13563:SF13">
    <property type="entry name" value="TRNA METHYLTRANSFERASE 10 HOMOLOG A"/>
    <property type="match status" value="1"/>
</dbReference>
<feature type="compositionally biased region" description="Polar residues" evidence="9">
    <location>
        <begin position="77"/>
        <end position="91"/>
    </location>
</feature>
<dbReference type="InterPro" id="IPR007356">
    <property type="entry name" value="tRNA_m1G_MeTrfase_euk"/>
</dbReference>
<keyword evidence="3" id="KW-0489">Methyltransferase</keyword>
<dbReference type="GO" id="GO:0052905">
    <property type="term" value="F:tRNA (guanosine(9)-N1)-methyltransferase activity"/>
    <property type="evidence" value="ECO:0007669"/>
    <property type="project" value="UniProtKB-EC"/>
</dbReference>
<evidence type="ECO:0000256" key="3">
    <source>
        <dbReference type="ARBA" id="ARBA00022603"/>
    </source>
</evidence>